<keyword evidence="3 7" id="KW-0547">Nucleotide-binding</keyword>
<evidence type="ECO:0000256" key="1">
    <source>
        <dbReference type="ARBA" id="ARBA00022598"/>
    </source>
</evidence>
<dbReference type="Gene3D" id="3.30.930.10">
    <property type="entry name" value="Bira Bifunctional Protein, Domain 2"/>
    <property type="match status" value="1"/>
</dbReference>
<dbReference type="GO" id="GO:0006430">
    <property type="term" value="P:lysyl-tRNA aminoacylation"/>
    <property type="evidence" value="ECO:0007669"/>
    <property type="project" value="UniProtKB-UniRule"/>
</dbReference>
<comment type="subunit">
    <text evidence="7">Homodimer.</text>
</comment>
<dbReference type="SUPFAM" id="SSF50249">
    <property type="entry name" value="Nucleic acid-binding proteins"/>
    <property type="match status" value="1"/>
</dbReference>
<evidence type="ECO:0000313" key="11">
    <source>
        <dbReference type="Proteomes" id="UP000704960"/>
    </source>
</evidence>
<dbReference type="InterPro" id="IPR004365">
    <property type="entry name" value="NA-bd_OB_tRNA"/>
</dbReference>
<dbReference type="InterPro" id="IPR004364">
    <property type="entry name" value="Aa-tRNA-synt_II"/>
</dbReference>
<keyword evidence="1 7" id="KW-0436">Ligase</keyword>
<dbReference type="GO" id="GO:0005829">
    <property type="term" value="C:cytosol"/>
    <property type="evidence" value="ECO:0007669"/>
    <property type="project" value="TreeGrafter"/>
</dbReference>
<evidence type="ECO:0000256" key="8">
    <source>
        <dbReference type="RuleBase" id="RU000336"/>
    </source>
</evidence>
<evidence type="ECO:0000256" key="6">
    <source>
        <dbReference type="ARBA" id="ARBA00048573"/>
    </source>
</evidence>
<dbReference type="GO" id="GO:0000287">
    <property type="term" value="F:magnesium ion binding"/>
    <property type="evidence" value="ECO:0007669"/>
    <property type="project" value="UniProtKB-UniRule"/>
</dbReference>
<dbReference type="AlphaFoldDB" id="A0A932YVJ0"/>
<dbReference type="PANTHER" id="PTHR42918:SF15">
    <property type="entry name" value="LYSINE--TRNA LIGASE, CHLOROPLASTIC_MITOCHONDRIAL"/>
    <property type="match status" value="1"/>
</dbReference>
<comment type="caution">
    <text evidence="10">The sequence shown here is derived from an EMBL/GenBank/DDBJ whole genome shotgun (WGS) entry which is preliminary data.</text>
</comment>
<dbReference type="InterPro" id="IPR045864">
    <property type="entry name" value="aa-tRNA-synth_II/BPL/LPL"/>
</dbReference>
<dbReference type="Gene3D" id="2.40.50.140">
    <property type="entry name" value="Nucleic acid-binding proteins"/>
    <property type="match status" value="1"/>
</dbReference>
<dbReference type="EC" id="6.1.1.6" evidence="7"/>
<feature type="domain" description="Aminoacyl-transfer RNA synthetases class-II family profile" evidence="9">
    <location>
        <begin position="167"/>
        <end position="487"/>
    </location>
</feature>
<evidence type="ECO:0000256" key="3">
    <source>
        <dbReference type="ARBA" id="ARBA00022741"/>
    </source>
</evidence>
<keyword evidence="2 7" id="KW-0479">Metal-binding</keyword>
<dbReference type="Pfam" id="PF01336">
    <property type="entry name" value="tRNA_anti-codon"/>
    <property type="match status" value="1"/>
</dbReference>
<sequence>MALGDIRSDRLAKLERYEAAGGDSYPASVRRNFLVGDAVRRFAAFLKSKRAVNIVGRLHAMREHGGVTFGDLEDASGTIQLAFDRNELGEAYDAALAVIDIGDFLEVAGAPFKTKRGEPTLKVSSWRIIAKSLRPLPEKWHGLKDVEERFRKRYLDLLMNPEVRDRFRHRTAVIRAIRAFFDGEGFLEVETPVLQHLPGGALAKPFKTRHNALGIDLYLRVAPELYLKELLVGGFEKVYELGKSFRNEGIDATHTPEFTTIEWYAAYWDEEDMMACVERLMVNILKQAGVKGGKVVFDGKSVAFGKKFSRLAFTEVLKRYALIVDYEAETPESLRQRARQFGIEVPAGASKGKAADEIFKKICRPHLVQPTFVIHHPLDISPLAKRTAPGAKSVRRLQLIAGGLELVNAYSELNDPRDQRARFEERHREWRPESDEDIHPKDEAFIEALEYGMPPAAGAGIGIDRLVMLLTDARNIREVVLFPTLRPK</sequence>
<feature type="binding site" evidence="7">
    <location>
        <position position="405"/>
    </location>
    <ligand>
        <name>Mg(2+)</name>
        <dbReference type="ChEBI" id="CHEBI:18420"/>
        <label>2</label>
    </ligand>
</feature>
<comment type="similarity">
    <text evidence="7">Belongs to the class-II aminoacyl-tRNA synthetase family.</text>
</comment>
<dbReference type="CDD" id="cd04322">
    <property type="entry name" value="LysRS_N"/>
    <property type="match status" value="1"/>
</dbReference>
<dbReference type="InterPro" id="IPR018149">
    <property type="entry name" value="Lys-tRNA-synth_II_C"/>
</dbReference>
<reference evidence="10" key="1">
    <citation type="submission" date="2020-07" db="EMBL/GenBank/DDBJ databases">
        <title>Huge and variable diversity of episymbiotic CPR bacteria and DPANN archaea in groundwater ecosystems.</title>
        <authorList>
            <person name="He C.Y."/>
            <person name="Keren R."/>
            <person name="Whittaker M."/>
            <person name="Farag I.F."/>
            <person name="Doudna J."/>
            <person name="Cate J.H.D."/>
            <person name="Banfield J.F."/>
        </authorList>
    </citation>
    <scope>NUCLEOTIDE SEQUENCE</scope>
    <source>
        <strain evidence="10">NC_groundwater_1226_Ag_S-0.1um_59_124</strain>
    </source>
</reference>
<evidence type="ECO:0000256" key="2">
    <source>
        <dbReference type="ARBA" id="ARBA00022723"/>
    </source>
</evidence>
<dbReference type="PANTHER" id="PTHR42918">
    <property type="entry name" value="LYSYL-TRNA SYNTHETASE"/>
    <property type="match status" value="1"/>
</dbReference>
<dbReference type="NCBIfam" id="TIGR00499">
    <property type="entry name" value="lysS_bact"/>
    <property type="match status" value="1"/>
</dbReference>
<dbReference type="EMBL" id="JACQMJ010000005">
    <property type="protein sequence ID" value="MBI4132212.1"/>
    <property type="molecule type" value="Genomic_DNA"/>
</dbReference>
<dbReference type="Proteomes" id="UP000704960">
    <property type="component" value="Unassembled WGS sequence"/>
</dbReference>
<dbReference type="NCBIfam" id="NF001756">
    <property type="entry name" value="PRK00484.1"/>
    <property type="match status" value="1"/>
</dbReference>
<dbReference type="GO" id="GO:0004824">
    <property type="term" value="F:lysine-tRNA ligase activity"/>
    <property type="evidence" value="ECO:0007669"/>
    <property type="project" value="UniProtKB-UniRule"/>
</dbReference>
<dbReference type="PROSITE" id="PS50862">
    <property type="entry name" value="AA_TRNA_LIGASE_II"/>
    <property type="match status" value="1"/>
</dbReference>
<keyword evidence="7" id="KW-0648">Protein biosynthesis</keyword>
<accession>A0A932YVJ0</accession>
<evidence type="ECO:0000256" key="7">
    <source>
        <dbReference type="HAMAP-Rule" id="MF_00252"/>
    </source>
</evidence>
<evidence type="ECO:0000259" key="9">
    <source>
        <dbReference type="PROSITE" id="PS50862"/>
    </source>
</evidence>
<evidence type="ECO:0000256" key="5">
    <source>
        <dbReference type="ARBA" id="ARBA00023146"/>
    </source>
</evidence>
<dbReference type="GO" id="GO:0005524">
    <property type="term" value="F:ATP binding"/>
    <property type="evidence" value="ECO:0007669"/>
    <property type="project" value="UniProtKB-UniRule"/>
</dbReference>
<comment type="subcellular location">
    <subcellularLocation>
        <location evidence="7">Cytoplasm</location>
    </subcellularLocation>
</comment>
<gene>
    <name evidence="7 10" type="primary">lysS</name>
    <name evidence="10" type="ORF">HY474_01125</name>
</gene>
<name>A0A932YVJ0_9BACT</name>
<proteinExistence type="inferred from homology"/>
<dbReference type="GO" id="GO:0000049">
    <property type="term" value="F:tRNA binding"/>
    <property type="evidence" value="ECO:0007669"/>
    <property type="project" value="TreeGrafter"/>
</dbReference>
<dbReference type="HAMAP" id="MF_00252">
    <property type="entry name" value="Lys_tRNA_synth_class2"/>
    <property type="match status" value="1"/>
</dbReference>
<evidence type="ECO:0000313" key="10">
    <source>
        <dbReference type="EMBL" id="MBI4132212.1"/>
    </source>
</evidence>
<comment type="catalytic activity">
    <reaction evidence="6 7 8">
        <text>tRNA(Lys) + L-lysine + ATP = L-lysyl-tRNA(Lys) + AMP + diphosphate</text>
        <dbReference type="Rhea" id="RHEA:20792"/>
        <dbReference type="Rhea" id="RHEA-COMP:9696"/>
        <dbReference type="Rhea" id="RHEA-COMP:9697"/>
        <dbReference type="ChEBI" id="CHEBI:30616"/>
        <dbReference type="ChEBI" id="CHEBI:32551"/>
        <dbReference type="ChEBI" id="CHEBI:33019"/>
        <dbReference type="ChEBI" id="CHEBI:78442"/>
        <dbReference type="ChEBI" id="CHEBI:78529"/>
        <dbReference type="ChEBI" id="CHEBI:456215"/>
        <dbReference type="EC" id="6.1.1.6"/>
    </reaction>
</comment>
<keyword evidence="4 7" id="KW-0067">ATP-binding</keyword>
<dbReference type="Pfam" id="PF00152">
    <property type="entry name" value="tRNA-synt_2"/>
    <property type="match status" value="1"/>
</dbReference>
<dbReference type="InterPro" id="IPR006195">
    <property type="entry name" value="aa-tRNA-synth_II"/>
</dbReference>
<organism evidence="10 11">
    <name type="scientific">Candidatus Sungiibacteriota bacterium</name>
    <dbReference type="NCBI Taxonomy" id="2750080"/>
    <lineage>
        <taxon>Bacteria</taxon>
        <taxon>Candidatus Sungiibacteriota</taxon>
    </lineage>
</organism>
<keyword evidence="7 8" id="KW-0460">Magnesium</keyword>
<protein>
    <recommendedName>
        <fullName evidence="7">Lysine--tRNA ligase</fullName>
        <ecNumber evidence="7">6.1.1.6</ecNumber>
    </recommendedName>
    <alternativeName>
        <fullName evidence="7">Lysyl-tRNA synthetase</fullName>
        <shortName evidence="7">LysRS</shortName>
    </alternativeName>
</protein>
<dbReference type="InterPro" id="IPR012340">
    <property type="entry name" value="NA-bd_OB-fold"/>
</dbReference>
<comment type="caution">
    <text evidence="7">Lacks conserved residue(s) required for the propagation of feature annotation.</text>
</comment>
<dbReference type="InterPro" id="IPR044136">
    <property type="entry name" value="Lys-tRNA-ligase_II_N"/>
</dbReference>
<keyword evidence="7" id="KW-0963">Cytoplasm</keyword>
<dbReference type="PRINTS" id="PR00982">
    <property type="entry name" value="TRNASYNTHLYS"/>
</dbReference>
<feature type="binding site" evidence="7">
    <location>
        <position position="405"/>
    </location>
    <ligand>
        <name>Mg(2+)</name>
        <dbReference type="ChEBI" id="CHEBI:18420"/>
        <label>1</label>
    </ligand>
</feature>
<evidence type="ECO:0000256" key="4">
    <source>
        <dbReference type="ARBA" id="ARBA00022840"/>
    </source>
</evidence>
<keyword evidence="5 7" id="KW-0030">Aminoacyl-tRNA synthetase</keyword>
<dbReference type="InterPro" id="IPR002313">
    <property type="entry name" value="Lys-tRNA-ligase_II"/>
</dbReference>
<comment type="cofactor">
    <cofactor evidence="7 8">
        <name>Mg(2+)</name>
        <dbReference type="ChEBI" id="CHEBI:18420"/>
    </cofactor>
    <text evidence="7 8">Binds 3 Mg(2+) ions per subunit.</text>
</comment>
<dbReference type="SUPFAM" id="SSF55681">
    <property type="entry name" value="Class II aaRS and biotin synthetases"/>
    <property type="match status" value="1"/>
</dbReference>